<dbReference type="CDD" id="cd06154">
    <property type="entry name" value="YjgF_YER057c_UK114_like_6"/>
    <property type="match status" value="1"/>
</dbReference>
<dbReference type="InterPro" id="IPR035959">
    <property type="entry name" value="RutC-like_sf"/>
</dbReference>
<dbReference type="SUPFAM" id="SSF55298">
    <property type="entry name" value="YjgF-like"/>
    <property type="match status" value="1"/>
</dbReference>
<dbReference type="Pfam" id="PF01042">
    <property type="entry name" value="Ribonuc_L-PSP"/>
    <property type="match status" value="1"/>
</dbReference>
<gene>
    <name evidence="1" type="ORF">AVDCRST_MAG39-508</name>
</gene>
<dbReference type="InterPro" id="IPR006175">
    <property type="entry name" value="YjgF/YER057c/UK114"/>
</dbReference>
<organism evidence="1">
    <name type="scientific">uncultured Sphingomonadaceae bacterium</name>
    <dbReference type="NCBI Taxonomy" id="169976"/>
    <lineage>
        <taxon>Bacteria</taxon>
        <taxon>Pseudomonadati</taxon>
        <taxon>Pseudomonadota</taxon>
        <taxon>Alphaproteobacteria</taxon>
        <taxon>Sphingomonadales</taxon>
        <taxon>Sphingomonadaceae</taxon>
        <taxon>environmental samples</taxon>
    </lineage>
</organism>
<dbReference type="PANTHER" id="PTHR43857:SF1">
    <property type="entry name" value="YJGH FAMILY PROTEIN"/>
    <property type="match status" value="1"/>
</dbReference>
<dbReference type="PANTHER" id="PTHR43857">
    <property type="entry name" value="BLR7761 PROTEIN"/>
    <property type="match status" value="1"/>
</dbReference>
<accession>A0A6J4S6Y1</accession>
<sequence length="129" mass="13818">MTRRLLSSGSPFEAAIGYSRAVVDGDWCFVSGTTGYDYATMTLPESAGRQARDALANVERALGEAGFGLRDVVRARYVVAQREDWAAVAPVLGEAFAAIRPAATMIVAGLMLPEMLVEIEVTAKRRPAP</sequence>
<dbReference type="EMBL" id="CADCVW010000023">
    <property type="protein sequence ID" value="CAA9486837.1"/>
    <property type="molecule type" value="Genomic_DNA"/>
</dbReference>
<protein>
    <submittedName>
        <fullName evidence="1">RidA/YER057c/UK114 superfamily, group 6</fullName>
    </submittedName>
</protein>
<dbReference type="Gene3D" id="3.30.1330.40">
    <property type="entry name" value="RutC-like"/>
    <property type="match status" value="1"/>
</dbReference>
<reference evidence="1" key="1">
    <citation type="submission" date="2020-02" db="EMBL/GenBank/DDBJ databases">
        <authorList>
            <person name="Meier V. D."/>
        </authorList>
    </citation>
    <scope>NUCLEOTIDE SEQUENCE</scope>
    <source>
        <strain evidence="1">AVDCRST_MAG39</strain>
    </source>
</reference>
<proteinExistence type="predicted"/>
<name>A0A6J4S6Y1_9SPHN</name>
<dbReference type="AlphaFoldDB" id="A0A6J4S6Y1"/>
<evidence type="ECO:0000313" key="1">
    <source>
        <dbReference type="EMBL" id="CAA9486837.1"/>
    </source>
</evidence>